<gene>
    <name evidence="2" type="ORF">BCR34DRAFT_115843</name>
</gene>
<dbReference type="Gene3D" id="1.20.1280.50">
    <property type="match status" value="1"/>
</dbReference>
<evidence type="ECO:0000313" key="3">
    <source>
        <dbReference type="Proteomes" id="UP000193144"/>
    </source>
</evidence>
<accession>A0A1Y1YQE2</accession>
<dbReference type="OrthoDB" id="3927840at2759"/>
<protein>
    <recommendedName>
        <fullName evidence="1">F-box domain-containing protein</fullName>
    </recommendedName>
</protein>
<dbReference type="EMBL" id="MCFA01000186">
    <property type="protein sequence ID" value="ORY00252.1"/>
    <property type="molecule type" value="Genomic_DNA"/>
</dbReference>
<dbReference type="PROSITE" id="PS50181">
    <property type="entry name" value="FBOX"/>
    <property type="match status" value="1"/>
</dbReference>
<dbReference type="SUPFAM" id="SSF81383">
    <property type="entry name" value="F-box domain"/>
    <property type="match status" value="1"/>
</dbReference>
<dbReference type="InterPro" id="IPR036047">
    <property type="entry name" value="F-box-like_dom_sf"/>
</dbReference>
<keyword evidence="3" id="KW-1185">Reference proteome</keyword>
<feature type="domain" description="F-box" evidence="1">
    <location>
        <begin position="2"/>
        <end position="47"/>
    </location>
</feature>
<dbReference type="Pfam" id="PF12937">
    <property type="entry name" value="F-box-like"/>
    <property type="match status" value="1"/>
</dbReference>
<dbReference type="InterPro" id="IPR001810">
    <property type="entry name" value="F-box_dom"/>
</dbReference>
<evidence type="ECO:0000313" key="2">
    <source>
        <dbReference type="EMBL" id="ORY00252.1"/>
    </source>
</evidence>
<reference evidence="2 3" key="1">
    <citation type="submission" date="2016-07" db="EMBL/GenBank/DDBJ databases">
        <title>Pervasive Adenine N6-methylation of Active Genes in Fungi.</title>
        <authorList>
            <consortium name="DOE Joint Genome Institute"/>
            <person name="Mondo S.J."/>
            <person name="Dannebaum R.O."/>
            <person name="Kuo R.C."/>
            <person name="Labutti K."/>
            <person name="Haridas S."/>
            <person name="Kuo A."/>
            <person name="Salamov A."/>
            <person name="Ahrendt S.R."/>
            <person name="Lipzen A."/>
            <person name="Sullivan W."/>
            <person name="Andreopoulos W.B."/>
            <person name="Clum A."/>
            <person name="Lindquist E."/>
            <person name="Daum C."/>
            <person name="Ramamoorthy G.K."/>
            <person name="Gryganskyi A."/>
            <person name="Culley D."/>
            <person name="Magnuson J.K."/>
            <person name="James T.Y."/>
            <person name="O'Malley M.A."/>
            <person name="Stajich J.E."/>
            <person name="Spatafora J.W."/>
            <person name="Visel A."/>
            <person name="Grigoriev I.V."/>
        </authorList>
    </citation>
    <scope>NUCLEOTIDE SEQUENCE [LARGE SCALE GENOMIC DNA]</scope>
    <source>
        <strain evidence="2 3">CBS 115471</strain>
    </source>
</reference>
<dbReference type="AlphaFoldDB" id="A0A1Y1YQE2"/>
<dbReference type="Proteomes" id="UP000193144">
    <property type="component" value="Unassembled WGS sequence"/>
</dbReference>
<sequence length="449" mass="52098">MQSPIETLPVELLLQSLSHLRHHDLYNLMRVSRRYKEFIEPLLWRKIELHFPGFHTRYAQKELQEEEAAAGRPYHLFDSVSKYNPNDEYYYRDLFNAYHEKSALFLEPFQPFTKWGPARAVQLAELVRWLCIEIQEDTQFHRTGKKQEFWNALASFRNLEYLEVSAFAIPRETKSEIPFQHPAHSMDKLRTLRLRGFVPKEFVQYVCENAARITDLELSLIDEPVEGSLEPYLIALEQNGPIPIENSYSNSYEWVEGDSIWPRPLAALTPHLVSQLTCLSRLYLCMPSRVEGEDIFYSVDAENRIMSEWIGLLCACKQSLVHLILDLRPVAKETALDNSSNNEYMSDERRGAYADGFEHFEHFVLPVLLDEDPWPALRTIHLFGIDVPPRTRFPDVEIIVGLGKWMVGMHTGDGDIANGPDVLGADSVSDDEIISDDSWNRRWLLSDRK</sequence>
<organism evidence="2 3">
    <name type="scientific">Clohesyomyces aquaticus</name>
    <dbReference type="NCBI Taxonomy" id="1231657"/>
    <lineage>
        <taxon>Eukaryota</taxon>
        <taxon>Fungi</taxon>
        <taxon>Dikarya</taxon>
        <taxon>Ascomycota</taxon>
        <taxon>Pezizomycotina</taxon>
        <taxon>Dothideomycetes</taxon>
        <taxon>Pleosporomycetidae</taxon>
        <taxon>Pleosporales</taxon>
        <taxon>Lindgomycetaceae</taxon>
        <taxon>Clohesyomyces</taxon>
    </lineage>
</organism>
<evidence type="ECO:0000259" key="1">
    <source>
        <dbReference type="PROSITE" id="PS50181"/>
    </source>
</evidence>
<proteinExistence type="predicted"/>
<comment type="caution">
    <text evidence="2">The sequence shown here is derived from an EMBL/GenBank/DDBJ whole genome shotgun (WGS) entry which is preliminary data.</text>
</comment>
<name>A0A1Y1YQE2_9PLEO</name>